<comment type="caution">
    <text evidence="1">The sequence shown here is derived from an EMBL/GenBank/DDBJ whole genome shotgun (WGS) entry which is preliminary data.</text>
</comment>
<evidence type="ECO:0000313" key="2">
    <source>
        <dbReference type="Proteomes" id="UP001055879"/>
    </source>
</evidence>
<reference evidence="1 2" key="2">
    <citation type="journal article" date="2022" name="Mol. Ecol. Resour.">
        <title>The genomes of chicory, endive, great burdock and yacon provide insights into Asteraceae paleo-polyploidization history and plant inulin production.</title>
        <authorList>
            <person name="Fan W."/>
            <person name="Wang S."/>
            <person name="Wang H."/>
            <person name="Wang A."/>
            <person name="Jiang F."/>
            <person name="Liu H."/>
            <person name="Zhao H."/>
            <person name="Xu D."/>
            <person name="Zhang Y."/>
        </authorList>
    </citation>
    <scope>NUCLEOTIDE SEQUENCE [LARGE SCALE GENOMIC DNA]</scope>
    <source>
        <strain evidence="2">cv. Niubang</strain>
    </source>
</reference>
<evidence type="ECO:0000313" key="1">
    <source>
        <dbReference type="EMBL" id="KAI3669260.1"/>
    </source>
</evidence>
<protein>
    <submittedName>
        <fullName evidence="1">Uncharacterized protein</fullName>
    </submittedName>
</protein>
<gene>
    <name evidence="1" type="ORF">L6452_40488</name>
</gene>
<dbReference type="EMBL" id="CM042062">
    <property type="protein sequence ID" value="KAI3669260.1"/>
    <property type="molecule type" value="Genomic_DNA"/>
</dbReference>
<sequence>MDLPSILLVLPIHAQHPCPSASVKTRESRCRLQYQLTTRKLNFEKLNLVEVFEDLSRGMMSNSAVVLCLIVIVDVPDGVRRCRRC</sequence>
<dbReference type="Proteomes" id="UP001055879">
    <property type="component" value="Linkage Group LG16"/>
</dbReference>
<proteinExistence type="predicted"/>
<accession>A0ACB8XN75</accession>
<organism evidence="1 2">
    <name type="scientific">Arctium lappa</name>
    <name type="common">Greater burdock</name>
    <name type="synonym">Lappa major</name>
    <dbReference type="NCBI Taxonomy" id="4217"/>
    <lineage>
        <taxon>Eukaryota</taxon>
        <taxon>Viridiplantae</taxon>
        <taxon>Streptophyta</taxon>
        <taxon>Embryophyta</taxon>
        <taxon>Tracheophyta</taxon>
        <taxon>Spermatophyta</taxon>
        <taxon>Magnoliopsida</taxon>
        <taxon>eudicotyledons</taxon>
        <taxon>Gunneridae</taxon>
        <taxon>Pentapetalae</taxon>
        <taxon>asterids</taxon>
        <taxon>campanulids</taxon>
        <taxon>Asterales</taxon>
        <taxon>Asteraceae</taxon>
        <taxon>Carduoideae</taxon>
        <taxon>Cardueae</taxon>
        <taxon>Arctiinae</taxon>
        <taxon>Arctium</taxon>
    </lineage>
</organism>
<keyword evidence="2" id="KW-1185">Reference proteome</keyword>
<name>A0ACB8XN75_ARCLA</name>
<reference evidence="2" key="1">
    <citation type="journal article" date="2022" name="Mol. Ecol. Resour.">
        <title>The genomes of chicory, endive, great burdock and yacon provide insights into Asteraceae palaeo-polyploidization history and plant inulin production.</title>
        <authorList>
            <person name="Fan W."/>
            <person name="Wang S."/>
            <person name="Wang H."/>
            <person name="Wang A."/>
            <person name="Jiang F."/>
            <person name="Liu H."/>
            <person name="Zhao H."/>
            <person name="Xu D."/>
            <person name="Zhang Y."/>
        </authorList>
    </citation>
    <scope>NUCLEOTIDE SEQUENCE [LARGE SCALE GENOMIC DNA]</scope>
    <source>
        <strain evidence="2">cv. Niubang</strain>
    </source>
</reference>